<evidence type="ECO:0000313" key="3">
    <source>
        <dbReference type="Proteomes" id="UP000198588"/>
    </source>
</evidence>
<name>A0A1G5ZV91_9HYPH</name>
<protein>
    <submittedName>
        <fullName evidence="2">Uncharacterized protein</fullName>
    </submittedName>
</protein>
<gene>
    <name evidence="2" type="ORF">SAMN02927914_06199</name>
</gene>
<evidence type="ECO:0000313" key="2">
    <source>
        <dbReference type="EMBL" id="SDA98416.1"/>
    </source>
</evidence>
<dbReference type="AlphaFoldDB" id="A0A1G5ZV91"/>
<reference evidence="2 3" key="1">
    <citation type="submission" date="2016-10" db="EMBL/GenBank/DDBJ databases">
        <authorList>
            <person name="de Groot N.N."/>
        </authorList>
    </citation>
    <scope>NUCLEOTIDE SEQUENCE [LARGE SCALE GENOMIC DNA]</scope>
    <source>
        <strain evidence="2 3">CGMCC 1.12097</strain>
    </source>
</reference>
<dbReference type="Proteomes" id="UP000198588">
    <property type="component" value="Unassembled WGS sequence"/>
</dbReference>
<dbReference type="EMBL" id="FMXM01000031">
    <property type="protein sequence ID" value="SDA98416.1"/>
    <property type="molecule type" value="Genomic_DNA"/>
</dbReference>
<organism evidence="2 3">
    <name type="scientific">Mesorhizobium qingshengii</name>
    <dbReference type="NCBI Taxonomy" id="1165689"/>
    <lineage>
        <taxon>Bacteria</taxon>
        <taxon>Pseudomonadati</taxon>
        <taxon>Pseudomonadota</taxon>
        <taxon>Alphaproteobacteria</taxon>
        <taxon>Hyphomicrobiales</taxon>
        <taxon>Phyllobacteriaceae</taxon>
        <taxon>Mesorhizobium</taxon>
    </lineage>
</organism>
<accession>A0A1G5ZV91</accession>
<feature type="region of interest" description="Disordered" evidence="1">
    <location>
        <begin position="161"/>
        <end position="201"/>
    </location>
</feature>
<proteinExistence type="predicted"/>
<sequence length="201" mass="21343">MAPDAADGQEPRPPSLDRQGNAAGSPDACRHLRGHVACVVNTSNSIMAREPPCVFWMAAQRFRDRSRLAANFTPLGSNASKPRWMTAQARMFGTLAPASDARRVKMIVLHNAPRLCTWAGSKGAGLGVHISGVGGRIKPIGSDPPGCRRVGAHIILAAPDARPASGGPRLAGECPNRHGAASHTSPPRCTWSPRCPWPDRK</sequence>
<feature type="region of interest" description="Disordered" evidence="1">
    <location>
        <begin position="1"/>
        <end position="27"/>
    </location>
</feature>
<evidence type="ECO:0000256" key="1">
    <source>
        <dbReference type="SAM" id="MobiDB-lite"/>
    </source>
</evidence>